<sequence length="301" mass="31763">MLVVTGATGRLGRIVVERLLERVPADRIVVLVRDRERAAGLAGRGVTVRIADYNEPGALARAFASGDRALLISGNDLERNVAQHTAVVAAARTAGVASLAYTGILGTAAGFALVDMHRATEREIEASGLPYTFLRNGWYTENYTDRLPQVLAEGVLVGNAGPGDRIATATREDYALAAAVVMADLELDADGAGAAHLNRAYDLSGDSAWSFAEFAAEAERRAGTPVRYEQLTAAAYRDILTGAGVPEPMARLFTDTDDSVARGELARTTGDLSRLTGRPTTPLAETVEQAVAAVRARAAAR</sequence>
<dbReference type="InterPro" id="IPR008030">
    <property type="entry name" value="NmrA-like"/>
</dbReference>
<organism evidence="2 3">
    <name type="scientific">Actinacidiphila alni</name>
    <dbReference type="NCBI Taxonomy" id="380248"/>
    <lineage>
        <taxon>Bacteria</taxon>
        <taxon>Bacillati</taxon>
        <taxon>Actinomycetota</taxon>
        <taxon>Actinomycetes</taxon>
        <taxon>Kitasatosporales</taxon>
        <taxon>Streptomycetaceae</taxon>
        <taxon>Actinacidiphila</taxon>
    </lineage>
</organism>
<reference evidence="2 3" key="1">
    <citation type="submission" date="2016-10" db="EMBL/GenBank/DDBJ databases">
        <authorList>
            <person name="de Groot N.N."/>
        </authorList>
    </citation>
    <scope>NUCLEOTIDE SEQUENCE [LARGE SCALE GENOMIC DNA]</scope>
    <source>
        <strain evidence="2 3">CGMCC 4.3510</strain>
    </source>
</reference>
<accession>A0A1I1X3Z0</accession>
<evidence type="ECO:0000313" key="2">
    <source>
        <dbReference type="EMBL" id="SFE02116.1"/>
    </source>
</evidence>
<feature type="domain" description="NmrA-like" evidence="1">
    <location>
        <begin position="2"/>
        <end position="253"/>
    </location>
</feature>
<dbReference type="PANTHER" id="PTHR47129:SF1">
    <property type="entry name" value="NMRA-LIKE DOMAIN-CONTAINING PROTEIN"/>
    <property type="match status" value="1"/>
</dbReference>
<dbReference type="RefSeq" id="WP_093711354.1">
    <property type="nucleotide sequence ID" value="NZ_FONG01000001.1"/>
</dbReference>
<dbReference type="AlphaFoldDB" id="A0A1I1X3Z0"/>
<dbReference type="Gene3D" id="3.40.50.720">
    <property type="entry name" value="NAD(P)-binding Rossmann-like Domain"/>
    <property type="match status" value="1"/>
</dbReference>
<evidence type="ECO:0000259" key="1">
    <source>
        <dbReference type="Pfam" id="PF05368"/>
    </source>
</evidence>
<proteinExistence type="predicted"/>
<gene>
    <name evidence="2" type="ORF">SAMN05216251_101190</name>
</gene>
<dbReference type="InterPro" id="IPR052718">
    <property type="entry name" value="NmrA-type_oxidoreductase"/>
</dbReference>
<dbReference type="PANTHER" id="PTHR47129">
    <property type="entry name" value="QUINONE OXIDOREDUCTASE 2"/>
    <property type="match status" value="1"/>
</dbReference>
<keyword evidence="3" id="KW-1185">Reference proteome</keyword>
<dbReference type="STRING" id="380248.SAMN05216251_101190"/>
<dbReference type="SUPFAM" id="SSF51735">
    <property type="entry name" value="NAD(P)-binding Rossmann-fold domains"/>
    <property type="match status" value="1"/>
</dbReference>
<dbReference type="OrthoDB" id="5510591at2"/>
<dbReference type="Proteomes" id="UP000199323">
    <property type="component" value="Unassembled WGS sequence"/>
</dbReference>
<dbReference type="InterPro" id="IPR036291">
    <property type="entry name" value="NAD(P)-bd_dom_sf"/>
</dbReference>
<dbReference type="Gene3D" id="3.90.25.10">
    <property type="entry name" value="UDP-galactose 4-epimerase, domain 1"/>
    <property type="match status" value="1"/>
</dbReference>
<dbReference type="EMBL" id="FONG01000001">
    <property type="protein sequence ID" value="SFE02116.1"/>
    <property type="molecule type" value="Genomic_DNA"/>
</dbReference>
<name>A0A1I1X3Z0_9ACTN</name>
<protein>
    <submittedName>
        <fullName evidence="2">NAD(P)H dehydrogenase (Quinone)</fullName>
    </submittedName>
</protein>
<dbReference type="Pfam" id="PF05368">
    <property type="entry name" value="NmrA"/>
    <property type="match status" value="1"/>
</dbReference>
<evidence type="ECO:0000313" key="3">
    <source>
        <dbReference type="Proteomes" id="UP000199323"/>
    </source>
</evidence>